<accession>A0A068NK46</accession>
<comment type="similarity">
    <text evidence="1">Belongs to the glycosyl hydrolase 2 family.</text>
</comment>
<dbReference type="Gene3D" id="2.60.120.260">
    <property type="entry name" value="Galactose-binding domain-like"/>
    <property type="match status" value="1"/>
</dbReference>
<evidence type="ECO:0000313" key="6">
    <source>
        <dbReference type="Proteomes" id="UP000027982"/>
    </source>
</evidence>
<dbReference type="PANTHER" id="PTHR43817:SF1">
    <property type="entry name" value="HYDROLASE, FAMILY 43, PUTATIVE (AFU_ORTHOLOGUE AFUA_3G01660)-RELATED"/>
    <property type="match status" value="1"/>
</dbReference>
<dbReference type="HOGENOM" id="CLU_003772_2_1_0"/>
<keyword evidence="3 5" id="KW-0378">Hydrolase</keyword>
<proteinExistence type="inferred from homology"/>
<dbReference type="Pfam" id="PF17132">
    <property type="entry name" value="Glyco_hydro_106"/>
    <property type="match status" value="1"/>
</dbReference>
<evidence type="ECO:0000313" key="5">
    <source>
        <dbReference type="EMBL" id="AIE83958.1"/>
    </source>
</evidence>
<sequence length="1088" mass="119893">MLTVIAFLATLTSQDTLARTFKNPPASARPHTWWHWMNGNVTKEGITADLEAMKQAGIGGAQMFTVDQGIPHGPAGYAGPLWREMTAHAVREAGRLGIELCLHNCAGWSSSGGPWIKPEDAMQVIAWSERRTQGPSHFDERLPEAHAPQVYSAVPYYKDIAVFAFRTSPGAQVRPTDFLARTGVVRGDNLGLDLSRSQPAIRASEVINLTNKLGSDGRLDWNVPAGKWTILRMGHVPTGKDNHPAPPEGDGLEVDKLSREALDKHWAGLMAKVISDVGPLAGKVLNNSLIDSYEVGSQNWTPKFREEFRKRRGYDPLPFLPTIAGQVIDSKEKTERFLWDFRRTIADLYADNYYGHFAELCHRAGLKFSTEPYGNGGFDTIQSGSKADIPMGEFWIGGAAMETAKLASSIAHVYGRKVVGAESFTADESRGRWLEEPYAIKALGDQAFCDGINRYIFHRYAAQPWLNLKPGMTMGPWGTHLERTQTWWTEAATWLKYVARSQYLLQSGRFVADVCYYYGEEAPIDLPGRRGLRPELPQGYDYDGCDANALLSMTVKDGRIVLPSGMSYSLLVLPNSKYMTPAVASKIRELVGAGATIYGQKPTQSPSLQNFPACDSAVRKIANEVWGPTDHPQQGFGKGHVVWDRPLADVLKSIKVAPDFEFAPHNFTTKLIDIHRRIDNADVYFVSNQSYRNTVAQCTFRVNGRVPELWHADTGLVEDAPAYSETNGRTTVSLSFDPAESVFVVFRKSVPKLHLTAFGPAVGQPSGPRMPSIVVDRARYESADGRGADVTAQVRQLVREGQFEIPASNELFGDPVVNVVKRLVIEYRIGGKPMKEVVEENGLATLAKTPGGKVEAAAYELTRAGGHAFDLTAWKPGAFALSDSFGRRKIVNVNQPPASLDLSGAWNLSFPPKLGAPASASFAKLISWPEHSNPGIRYFSGTATYSKSFAVPASFVGSGKSLRLDLGAVKNFATVSLNGRKVATLWKPPFALDVSGFVRPGMNRLEVKVTNLWPNRLIGDEQLPPDVEWNGTQLKQWPEWLVKGEPRPKTGRITFTTWHYYNKDSPLLESGLLGPVTLKSAKRIPIKL</sequence>
<gene>
    <name evidence="5" type="ORF">OP10G_0590</name>
</gene>
<dbReference type="InterPro" id="IPR006104">
    <property type="entry name" value="Glyco_hydro_2_N"/>
</dbReference>
<keyword evidence="6" id="KW-1185">Reference proteome</keyword>
<name>A0A068NK46_FIMGI</name>
<evidence type="ECO:0000256" key="1">
    <source>
        <dbReference type="ARBA" id="ARBA00007401"/>
    </source>
</evidence>
<dbReference type="EMBL" id="CP007139">
    <property type="protein sequence ID" value="AIE83958.1"/>
    <property type="molecule type" value="Genomic_DNA"/>
</dbReference>
<evidence type="ECO:0000256" key="2">
    <source>
        <dbReference type="ARBA" id="ARBA00022729"/>
    </source>
</evidence>
<dbReference type="AlphaFoldDB" id="A0A068NK46"/>
<dbReference type="Pfam" id="PF02837">
    <property type="entry name" value="Glyco_hydro_2_N"/>
    <property type="match status" value="1"/>
</dbReference>
<dbReference type="InterPro" id="IPR008979">
    <property type="entry name" value="Galactose-bd-like_sf"/>
</dbReference>
<keyword evidence="2" id="KW-0732">Signal</keyword>
<dbReference type="GO" id="GO:0005975">
    <property type="term" value="P:carbohydrate metabolic process"/>
    <property type="evidence" value="ECO:0007669"/>
    <property type="project" value="InterPro"/>
</dbReference>
<protein>
    <submittedName>
        <fullName evidence="5">Putative glycosylhydrolase</fullName>
    </submittedName>
</protein>
<dbReference type="OrthoDB" id="9761519at2"/>
<evidence type="ECO:0000259" key="4">
    <source>
        <dbReference type="Pfam" id="PF02837"/>
    </source>
</evidence>
<evidence type="ECO:0000256" key="3">
    <source>
        <dbReference type="ARBA" id="ARBA00022801"/>
    </source>
</evidence>
<organism evidence="5 6">
    <name type="scientific">Fimbriimonas ginsengisoli Gsoil 348</name>
    <dbReference type="NCBI Taxonomy" id="661478"/>
    <lineage>
        <taxon>Bacteria</taxon>
        <taxon>Bacillati</taxon>
        <taxon>Armatimonadota</taxon>
        <taxon>Fimbriimonadia</taxon>
        <taxon>Fimbriimonadales</taxon>
        <taxon>Fimbriimonadaceae</taxon>
        <taxon>Fimbriimonas</taxon>
    </lineage>
</organism>
<dbReference type="SUPFAM" id="SSF49785">
    <property type="entry name" value="Galactose-binding domain-like"/>
    <property type="match status" value="1"/>
</dbReference>
<dbReference type="eggNOG" id="COG3940">
    <property type="taxonomic scope" value="Bacteria"/>
</dbReference>
<dbReference type="PANTHER" id="PTHR43817">
    <property type="entry name" value="GLYCOSYL HYDROLASE"/>
    <property type="match status" value="1"/>
</dbReference>
<dbReference type="GO" id="GO:0004553">
    <property type="term" value="F:hydrolase activity, hydrolyzing O-glycosyl compounds"/>
    <property type="evidence" value="ECO:0007669"/>
    <property type="project" value="InterPro"/>
</dbReference>
<feature type="domain" description="Glycosyl hydrolases family 2 sugar binding" evidence="4">
    <location>
        <begin position="932"/>
        <end position="1021"/>
    </location>
</feature>
<dbReference type="RefSeq" id="WP_025227386.1">
    <property type="nucleotide sequence ID" value="NZ_CP007139.1"/>
</dbReference>
<dbReference type="Proteomes" id="UP000027982">
    <property type="component" value="Chromosome"/>
</dbReference>
<dbReference type="NCBIfam" id="NF045579">
    <property type="entry name" value="rhamnoside_JR"/>
    <property type="match status" value="1"/>
</dbReference>
<dbReference type="KEGG" id="fgi:OP10G_0590"/>
<reference evidence="5 6" key="1">
    <citation type="journal article" date="2014" name="PLoS ONE">
        <title>The first complete genome sequence of the class fimbriimonadia in the phylum armatimonadetes.</title>
        <authorList>
            <person name="Hu Z.Y."/>
            <person name="Wang Y.Z."/>
            <person name="Im W.T."/>
            <person name="Wang S.Y."/>
            <person name="Zhao G.P."/>
            <person name="Zheng H.J."/>
            <person name="Quan Z.X."/>
        </authorList>
    </citation>
    <scope>NUCLEOTIDE SEQUENCE [LARGE SCALE GENOMIC DNA]</scope>
    <source>
        <strain evidence="5">Gsoil 348</strain>
    </source>
</reference>
<dbReference type="STRING" id="661478.OP10G_0590"/>